<feature type="domain" description="FAD dependent oxidoreductase" evidence="2">
    <location>
        <begin position="4"/>
        <end position="43"/>
    </location>
</feature>
<keyword evidence="4" id="KW-1185">Reference proteome</keyword>
<name>A0ABU8U2B3_9ACTN</name>
<dbReference type="Pfam" id="PF01266">
    <property type="entry name" value="DAO"/>
    <property type="match status" value="1"/>
</dbReference>
<feature type="compositionally biased region" description="Basic and acidic residues" evidence="1">
    <location>
        <begin position="33"/>
        <end position="42"/>
    </location>
</feature>
<dbReference type="EMBL" id="JBBKAM010000002">
    <property type="protein sequence ID" value="MEJ8642017.1"/>
    <property type="molecule type" value="Genomic_DNA"/>
</dbReference>
<accession>A0ABU8U2B3</accession>
<comment type="caution">
    <text evidence="3">The sequence shown here is derived from an EMBL/GenBank/DDBJ whole genome shotgun (WGS) entry which is preliminary data.</text>
</comment>
<dbReference type="Proteomes" id="UP001382904">
    <property type="component" value="Unassembled WGS sequence"/>
</dbReference>
<protein>
    <submittedName>
        <fullName evidence="3">FAD-dependent oxidoreductase</fullName>
    </submittedName>
</protein>
<evidence type="ECO:0000313" key="3">
    <source>
        <dbReference type="EMBL" id="MEJ8642017.1"/>
    </source>
</evidence>
<evidence type="ECO:0000313" key="4">
    <source>
        <dbReference type="Proteomes" id="UP001382904"/>
    </source>
</evidence>
<sequence>MATAVIAGAGIAGLAAALALEGIGHRVLLLDRAAEPPRETSARPRTAGYARPSPRASIRTP</sequence>
<evidence type="ECO:0000256" key="1">
    <source>
        <dbReference type="SAM" id="MobiDB-lite"/>
    </source>
</evidence>
<reference evidence="3 4" key="1">
    <citation type="submission" date="2024-03" db="EMBL/GenBank/DDBJ databases">
        <title>Novel Streptomyces species of biotechnological and ecological value are a feature of Machair soil.</title>
        <authorList>
            <person name="Prole J.R."/>
            <person name="Goodfellow M."/>
            <person name="Allenby N."/>
            <person name="Ward A.C."/>
        </authorList>
    </citation>
    <scope>NUCLEOTIDE SEQUENCE [LARGE SCALE GENOMIC DNA]</scope>
    <source>
        <strain evidence="3 4">MS1.HAVA.3</strain>
    </source>
</reference>
<dbReference type="SUPFAM" id="SSF51971">
    <property type="entry name" value="Nucleotide-binding domain"/>
    <property type="match status" value="1"/>
</dbReference>
<feature type="region of interest" description="Disordered" evidence="1">
    <location>
        <begin position="33"/>
        <end position="61"/>
    </location>
</feature>
<evidence type="ECO:0000259" key="2">
    <source>
        <dbReference type="Pfam" id="PF01266"/>
    </source>
</evidence>
<dbReference type="InterPro" id="IPR006076">
    <property type="entry name" value="FAD-dep_OxRdtase"/>
</dbReference>
<dbReference type="Gene3D" id="3.50.50.60">
    <property type="entry name" value="FAD/NAD(P)-binding domain"/>
    <property type="match status" value="1"/>
</dbReference>
<proteinExistence type="predicted"/>
<gene>
    <name evidence="3" type="ORF">WKI68_12160</name>
</gene>
<dbReference type="InterPro" id="IPR036188">
    <property type="entry name" value="FAD/NAD-bd_sf"/>
</dbReference>
<organism evidence="3 4">
    <name type="scientific">Streptomyces caledonius</name>
    <dbReference type="NCBI Taxonomy" id="3134107"/>
    <lineage>
        <taxon>Bacteria</taxon>
        <taxon>Bacillati</taxon>
        <taxon>Actinomycetota</taxon>
        <taxon>Actinomycetes</taxon>
        <taxon>Kitasatosporales</taxon>
        <taxon>Streptomycetaceae</taxon>
        <taxon>Streptomyces</taxon>
    </lineage>
</organism>